<protein>
    <submittedName>
        <fullName evidence="1">Uncharacterized protein</fullName>
    </submittedName>
</protein>
<dbReference type="Proteomes" id="UP000297555">
    <property type="component" value="Unassembled WGS sequence"/>
</dbReference>
<sequence>MDKLLAFDPKTTLAQNLALGTPMPLCNRGLLSMLRFGTVILLLCLTACGSIEHTSKSAQSIDKVLLAGRGDVVLRIDRERNLENVVGKADIWGRKTKEGFSEIRFAGIESSGVVVLYRRDVEILSNETTLTRTPMSVSSGSATTTGSGTASRVGNTAFVSGRTQTTALSTTVSSGTDFHLAIPGDAVAIRLAPGEKRLPVSGYVIEVLTASANSIEYRVSQTEQ</sequence>
<dbReference type="RefSeq" id="WP_134826142.1">
    <property type="nucleotide sequence ID" value="NZ_SPDQ01000011.1"/>
</dbReference>
<organism evidence="1 2">
    <name type="scientific">Pseudomonas kribbensis</name>
    <dbReference type="NCBI Taxonomy" id="1628086"/>
    <lineage>
        <taxon>Bacteria</taxon>
        <taxon>Pseudomonadati</taxon>
        <taxon>Pseudomonadota</taxon>
        <taxon>Gammaproteobacteria</taxon>
        <taxon>Pseudomonadales</taxon>
        <taxon>Pseudomonadaceae</taxon>
        <taxon>Pseudomonas</taxon>
    </lineage>
</organism>
<dbReference type="EMBL" id="SPDQ01000011">
    <property type="protein sequence ID" value="TFH81818.1"/>
    <property type="molecule type" value="Genomic_DNA"/>
</dbReference>
<dbReference type="AlphaFoldDB" id="A0A4Y8VN77"/>
<reference evidence="1 2" key="1">
    <citation type="submission" date="2019-03" db="EMBL/GenBank/DDBJ databases">
        <title>Draft genome sequence of humic substances-degrading Pseudomonas kribbensis CHA-19 from forest soil.</title>
        <authorList>
            <person name="Kim D."/>
        </authorList>
    </citation>
    <scope>NUCLEOTIDE SEQUENCE [LARGE SCALE GENOMIC DNA]</scope>
    <source>
        <strain evidence="1 2">CHA-19</strain>
    </source>
</reference>
<gene>
    <name evidence="1" type="ORF">E4J90_09590</name>
</gene>
<accession>A0A4Y8VN77</accession>
<evidence type="ECO:0000313" key="2">
    <source>
        <dbReference type="Proteomes" id="UP000297555"/>
    </source>
</evidence>
<evidence type="ECO:0000313" key="1">
    <source>
        <dbReference type="EMBL" id="TFH81818.1"/>
    </source>
</evidence>
<proteinExistence type="predicted"/>
<dbReference type="OrthoDB" id="5917509at2"/>
<name>A0A4Y8VN77_9PSED</name>
<comment type="caution">
    <text evidence="1">The sequence shown here is derived from an EMBL/GenBank/DDBJ whole genome shotgun (WGS) entry which is preliminary data.</text>
</comment>